<comment type="subcellular location">
    <subcellularLocation>
        <location evidence="6">Cell membrane</location>
        <topology evidence="6">Multi-pass membrane protein</topology>
    </subcellularLocation>
    <subcellularLocation>
        <location evidence="1">Membrane</location>
        <topology evidence="1">Multi-pass membrane protein</topology>
    </subcellularLocation>
</comment>
<keyword evidence="5 6" id="KW-0472">Membrane</keyword>
<accession>A0A2S2FEG1</accession>
<evidence type="ECO:0000256" key="5">
    <source>
        <dbReference type="ARBA" id="ARBA00023136"/>
    </source>
</evidence>
<reference evidence="7" key="1">
    <citation type="submission" date="2019-08" db="EMBL/GenBank/DDBJ databases">
        <title>The complete genome of Acinetobacter defluvii strain WCHAD010030.</title>
        <authorList>
            <person name="Hu Y."/>
            <person name="Qin J."/>
            <person name="Feng Y."/>
            <person name="Zong Z."/>
        </authorList>
    </citation>
    <scope>NUCLEOTIDE SEQUENCE</scope>
    <source>
        <strain evidence="7">WCHA30</strain>
    </source>
</reference>
<feature type="transmembrane region" description="Helical" evidence="6">
    <location>
        <begin position="84"/>
        <end position="104"/>
    </location>
</feature>
<keyword evidence="4 6" id="KW-1133">Transmembrane helix</keyword>
<evidence type="ECO:0000313" key="8">
    <source>
        <dbReference type="Proteomes" id="UP000245977"/>
    </source>
</evidence>
<keyword evidence="6" id="KW-1003">Cell membrane</keyword>
<proteinExistence type="inferred from homology"/>
<dbReference type="PANTHER" id="PTHR43701:SF2">
    <property type="entry name" value="MEMBRANE TRANSPORTER PROTEIN YJNA-RELATED"/>
    <property type="match status" value="1"/>
</dbReference>
<name>A0A2S2FEG1_9GAMM</name>
<dbReference type="EMBL" id="CP029397">
    <property type="protein sequence ID" value="AWL29298.1"/>
    <property type="molecule type" value="Genomic_DNA"/>
</dbReference>
<evidence type="ECO:0000256" key="6">
    <source>
        <dbReference type="RuleBase" id="RU363041"/>
    </source>
</evidence>
<dbReference type="KEGG" id="adv:DJ533_12330"/>
<feature type="transmembrane region" description="Helical" evidence="6">
    <location>
        <begin position="223"/>
        <end position="242"/>
    </location>
</feature>
<evidence type="ECO:0000256" key="4">
    <source>
        <dbReference type="ARBA" id="ARBA00022989"/>
    </source>
</evidence>
<dbReference type="RefSeq" id="WP_065992656.1">
    <property type="nucleotide sequence ID" value="NZ_CP029397.2"/>
</dbReference>
<dbReference type="Proteomes" id="UP000245977">
    <property type="component" value="Chromosome"/>
</dbReference>
<feature type="transmembrane region" description="Helical" evidence="6">
    <location>
        <begin position="7"/>
        <end position="34"/>
    </location>
</feature>
<evidence type="ECO:0000256" key="1">
    <source>
        <dbReference type="ARBA" id="ARBA00004141"/>
    </source>
</evidence>
<evidence type="ECO:0000256" key="3">
    <source>
        <dbReference type="ARBA" id="ARBA00022692"/>
    </source>
</evidence>
<feature type="transmembrane region" description="Helical" evidence="6">
    <location>
        <begin position="110"/>
        <end position="127"/>
    </location>
</feature>
<dbReference type="OrthoDB" id="3431260at2"/>
<dbReference type="AlphaFoldDB" id="A0A2S2FEG1"/>
<feature type="transmembrane region" description="Helical" evidence="6">
    <location>
        <begin position="46"/>
        <end position="72"/>
    </location>
</feature>
<dbReference type="Pfam" id="PF01925">
    <property type="entry name" value="TauE"/>
    <property type="match status" value="1"/>
</dbReference>
<keyword evidence="3 6" id="KW-0812">Transmembrane</keyword>
<evidence type="ECO:0000313" key="7">
    <source>
        <dbReference type="EMBL" id="AWL29298.1"/>
    </source>
</evidence>
<feature type="transmembrane region" description="Helical" evidence="6">
    <location>
        <begin position="254"/>
        <end position="272"/>
    </location>
</feature>
<dbReference type="STRING" id="1871111.GCA_001704615_01351"/>
<organism evidence="7 8">
    <name type="scientific">Acinetobacter defluvii</name>
    <dbReference type="NCBI Taxonomy" id="1871111"/>
    <lineage>
        <taxon>Bacteria</taxon>
        <taxon>Pseudomonadati</taxon>
        <taxon>Pseudomonadota</taxon>
        <taxon>Gammaproteobacteria</taxon>
        <taxon>Moraxellales</taxon>
        <taxon>Moraxellaceae</taxon>
        <taxon>Acinetobacter</taxon>
    </lineage>
</organism>
<sequence>MEIYIALCVVGIVSGMLTILFGFAGGFVIIPIVYSTIRLTHTVDSAAYAMAFKSAIATSLLLMVLNSALASYQQYKNNRIQFQYIFPLAYWIALGAIVGTTLSFFISASLLKWIFVIYLLVTIVDCLKRQMFSVHHIVEEQTRTLTSTEKTLGGFLIGSIAAALGVGGSVMTVPLFRRCGLKMLSAVALANPLSIPVAIAGCLTYVFGSILHPIFLGAQFIGYFYLPALICLIVGSFIGMRITKNWGTKFSNTIHERGYIILLMLVLAVILFQ</sequence>
<keyword evidence="8" id="KW-1185">Reference proteome</keyword>
<evidence type="ECO:0000256" key="2">
    <source>
        <dbReference type="ARBA" id="ARBA00009142"/>
    </source>
</evidence>
<dbReference type="PANTHER" id="PTHR43701">
    <property type="entry name" value="MEMBRANE TRANSPORTER PROTEIN MJ0441-RELATED"/>
    <property type="match status" value="1"/>
</dbReference>
<feature type="transmembrane region" description="Helical" evidence="6">
    <location>
        <begin position="152"/>
        <end position="173"/>
    </location>
</feature>
<dbReference type="InterPro" id="IPR002781">
    <property type="entry name" value="TM_pro_TauE-like"/>
</dbReference>
<protein>
    <recommendedName>
        <fullName evidence="6">Probable membrane transporter protein</fullName>
    </recommendedName>
</protein>
<feature type="transmembrane region" description="Helical" evidence="6">
    <location>
        <begin position="193"/>
        <end position="216"/>
    </location>
</feature>
<gene>
    <name evidence="7" type="ORF">DJ533_12330</name>
</gene>
<dbReference type="InterPro" id="IPR051598">
    <property type="entry name" value="TSUP/Inactive_protease-like"/>
</dbReference>
<dbReference type="GO" id="GO:0005886">
    <property type="term" value="C:plasma membrane"/>
    <property type="evidence" value="ECO:0007669"/>
    <property type="project" value="UniProtKB-SubCell"/>
</dbReference>
<comment type="similarity">
    <text evidence="2 6">Belongs to the 4-toluene sulfonate uptake permease (TSUP) (TC 2.A.102) family.</text>
</comment>